<feature type="non-terminal residue" evidence="1">
    <location>
        <position position="79"/>
    </location>
</feature>
<feature type="non-terminal residue" evidence="1">
    <location>
        <position position="1"/>
    </location>
</feature>
<dbReference type="EMBL" id="MVGC01004893">
    <property type="protein sequence ID" value="RJE16453.1"/>
    <property type="molecule type" value="Genomic_DNA"/>
</dbReference>
<evidence type="ECO:0000313" key="2">
    <source>
        <dbReference type="Proteomes" id="UP000266188"/>
    </source>
</evidence>
<dbReference type="Proteomes" id="UP000266188">
    <property type="component" value="Unassembled WGS sequence"/>
</dbReference>
<dbReference type="AlphaFoldDB" id="A0A3A2Z2M2"/>
<evidence type="ECO:0000313" key="1">
    <source>
        <dbReference type="EMBL" id="RJE16453.1"/>
    </source>
</evidence>
<reference evidence="2" key="1">
    <citation type="submission" date="2017-02" db="EMBL/GenBank/DDBJ databases">
        <authorList>
            <person name="Tafer H."/>
            <person name="Lopandic K."/>
        </authorList>
    </citation>
    <scope>NUCLEOTIDE SEQUENCE [LARGE SCALE GENOMIC DNA]</scope>
    <source>
        <strain evidence="2">CBS 366.77</strain>
    </source>
</reference>
<accession>A0A3A2Z2M2</accession>
<gene>
    <name evidence="1" type="ORF">PHISCL_11210</name>
</gene>
<protein>
    <submittedName>
        <fullName evidence="1">ABC multidrug transporter</fullName>
    </submittedName>
</protein>
<proteinExistence type="predicted"/>
<keyword evidence="2" id="KW-1185">Reference proteome</keyword>
<sequence length="79" mass="9502">RDVREGRPCHWEHLVLRHRVHHRLYQGQGYRRHARVSVAVLLLHVVCRRPLYQKVRGSYCRVCQFCHFHCFVQLVASDA</sequence>
<comment type="caution">
    <text evidence="1">The sequence shown here is derived from an EMBL/GenBank/DDBJ whole genome shotgun (WGS) entry which is preliminary data.</text>
</comment>
<name>A0A3A2Z2M2_9EURO</name>
<organism evidence="1 2">
    <name type="scientific">Aspergillus sclerotialis</name>
    <dbReference type="NCBI Taxonomy" id="2070753"/>
    <lineage>
        <taxon>Eukaryota</taxon>
        <taxon>Fungi</taxon>
        <taxon>Dikarya</taxon>
        <taxon>Ascomycota</taxon>
        <taxon>Pezizomycotina</taxon>
        <taxon>Eurotiomycetes</taxon>
        <taxon>Eurotiomycetidae</taxon>
        <taxon>Eurotiales</taxon>
        <taxon>Aspergillaceae</taxon>
        <taxon>Aspergillus</taxon>
        <taxon>Aspergillus subgen. Polypaecilum</taxon>
    </lineage>
</organism>